<dbReference type="EMBL" id="CP042914">
    <property type="protein sequence ID" value="QEG38057.1"/>
    <property type="molecule type" value="Genomic_DNA"/>
</dbReference>
<dbReference type="RefSeq" id="WP_068135971.1">
    <property type="nucleotide sequence ID" value="NZ_CP042914.1"/>
</dbReference>
<dbReference type="Proteomes" id="UP000325286">
    <property type="component" value="Chromosome"/>
</dbReference>
<reference evidence="1 2" key="1">
    <citation type="submission" date="2019-08" db="EMBL/GenBank/DDBJ databases">
        <title>Deep-cultivation of Planctomycetes and their phenomic and genomic characterization uncovers novel biology.</title>
        <authorList>
            <person name="Wiegand S."/>
            <person name="Jogler M."/>
            <person name="Boedeker C."/>
            <person name="Pinto D."/>
            <person name="Vollmers J."/>
            <person name="Rivas-Marin E."/>
            <person name="Kohn T."/>
            <person name="Peeters S.H."/>
            <person name="Heuer A."/>
            <person name="Rast P."/>
            <person name="Oberbeckmann S."/>
            <person name="Bunk B."/>
            <person name="Jeske O."/>
            <person name="Meyerdierks A."/>
            <person name="Storesund J.E."/>
            <person name="Kallscheuer N."/>
            <person name="Luecker S."/>
            <person name="Lage O.M."/>
            <person name="Pohl T."/>
            <person name="Merkel B.J."/>
            <person name="Hornburger P."/>
            <person name="Mueller R.-W."/>
            <person name="Bruemmer F."/>
            <person name="Labrenz M."/>
            <person name="Spormann A.M."/>
            <person name="Op den Camp H."/>
            <person name="Overmann J."/>
            <person name="Amann R."/>
            <person name="Jetten M.S.M."/>
            <person name="Mascher T."/>
            <person name="Medema M.H."/>
            <person name="Devos D.P."/>
            <person name="Kaster A.-K."/>
            <person name="Ovreas L."/>
            <person name="Rohde M."/>
            <person name="Galperin M.Y."/>
            <person name="Jogler C."/>
        </authorList>
    </citation>
    <scope>NUCLEOTIDE SEQUENCE [LARGE SCALE GENOMIC DNA]</scope>
    <source>
        <strain evidence="1 2">UC8</strain>
    </source>
</reference>
<accession>A0A5B9QG70</accession>
<name>A0A5B9QG70_9BACT</name>
<dbReference type="OrthoDB" id="283220at2"/>
<keyword evidence="2" id="KW-1185">Reference proteome</keyword>
<evidence type="ECO:0008006" key="3">
    <source>
        <dbReference type="Google" id="ProtNLM"/>
    </source>
</evidence>
<protein>
    <recommendedName>
        <fullName evidence="3">Carboxypeptidase regulatory-like domain-containing protein</fullName>
    </recommendedName>
</protein>
<evidence type="ECO:0000313" key="1">
    <source>
        <dbReference type="EMBL" id="QEG38057.1"/>
    </source>
</evidence>
<dbReference type="KEGG" id="rul:UC8_00100"/>
<evidence type="ECO:0000313" key="2">
    <source>
        <dbReference type="Proteomes" id="UP000325286"/>
    </source>
</evidence>
<dbReference type="AlphaFoldDB" id="A0A5B9QG70"/>
<gene>
    <name evidence="1" type="ORF">UC8_00100</name>
</gene>
<proteinExistence type="predicted"/>
<sequence>MMNPLWLGTRAWQKQLLGVVALCLVTGCSGGDSPPLAEATGQVTKAGAPLVNARVEFYPDGPGGSSYGTTDQEGKFELFYSTGDPGAALGTHKVVVIGGSTDAAAVPTAPAAAGEEAGEGTLAPVGMPGGPGRGAGTAEVKGLTAEITADGPNFITLEL</sequence>
<organism evidence="1 2">
    <name type="scientific">Roseimaritima ulvae</name>
    <dbReference type="NCBI Taxonomy" id="980254"/>
    <lineage>
        <taxon>Bacteria</taxon>
        <taxon>Pseudomonadati</taxon>
        <taxon>Planctomycetota</taxon>
        <taxon>Planctomycetia</taxon>
        <taxon>Pirellulales</taxon>
        <taxon>Pirellulaceae</taxon>
        <taxon>Roseimaritima</taxon>
    </lineage>
</organism>